<dbReference type="Proteomes" id="UP001221757">
    <property type="component" value="Unassembled WGS sequence"/>
</dbReference>
<evidence type="ECO:0000313" key="1">
    <source>
        <dbReference type="EMBL" id="KAJ7698055.1"/>
    </source>
</evidence>
<proteinExistence type="predicted"/>
<sequence>MLNPYSQGWQSAGNSVPTNGRPSIFGALPFTSLDALPAFFSFRFTSFSPTIMNCTVVGPQSRPYFRITTDVPVIGVSVFQNSNGQNIALVQWHRHPEVEIRNIVTRQRTSEMLSLSLDQRLVTSQFEAQVYSATPEILGRISRGQGTVTLEITGEAIRLGILEPAVVATFLLQCGRNID</sequence>
<accession>A0AAD7DU22</accession>
<organism evidence="1 2">
    <name type="scientific">Mycena rosella</name>
    <name type="common">Pink bonnet</name>
    <name type="synonym">Agaricus rosellus</name>
    <dbReference type="NCBI Taxonomy" id="1033263"/>
    <lineage>
        <taxon>Eukaryota</taxon>
        <taxon>Fungi</taxon>
        <taxon>Dikarya</taxon>
        <taxon>Basidiomycota</taxon>
        <taxon>Agaricomycotina</taxon>
        <taxon>Agaricomycetes</taxon>
        <taxon>Agaricomycetidae</taxon>
        <taxon>Agaricales</taxon>
        <taxon>Marasmiineae</taxon>
        <taxon>Mycenaceae</taxon>
        <taxon>Mycena</taxon>
    </lineage>
</organism>
<dbReference type="AlphaFoldDB" id="A0AAD7DU22"/>
<reference evidence="1" key="1">
    <citation type="submission" date="2023-03" db="EMBL/GenBank/DDBJ databases">
        <title>Massive genome expansion in bonnet fungi (Mycena s.s.) driven by repeated elements and novel gene families across ecological guilds.</title>
        <authorList>
            <consortium name="Lawrence Berkeley National Laboratory"/>
            <person name="Harder C.B."/>
            <person name="Miyauchi S."/>
            <person name="Viragh M."/>
            <person name="Kuo A."/>
            <person name="Thoen E."/>
            <person name="Andreopoulos B."/>
            <person name="Lu D."/>
            <person name="Skrede I."/>
            <person name="Drula E."/>
            <person name="Henrissat B."/>
            <person name="Morin E."/>
            <person name="Kohler A."/>
            <person name="Barry K."/>
            <person name="LaButti K."/>
            <person name="Morin E."/>
            <person name="Salamov A."/>
            <person name="Lipzen A."/>
            <person name="Mereny Z."/>
            <person name="Hegedus B."/>
            <person name="Baldrian P."/>
            <person name="Stursova M."/>
            <person name="Weitz H."/>
            <person name="Taylor A."/>
            <person name="Grigoriev I.V."/>
            <person name="Nagy L.G."/>
            <person name="Martin F."/>
            <person name="Kauserud H."/>
        </authorList>
    </citation>
    <scope>NUCLEOTIDE SEQUENCE</scope>
    <source>
        <strain evidence="1">CBHHK067</strain>
    </source>
</reference>
<keyword evidence="2" id="KW-1185">Reference proteome</keyword>
<comment type="caution">
    <text evidence="1">The sequence shown here is derived from an EMBL/GenBank/DDBJ whole genome shotgun (WGS) entry which is preliminary data.</text>
</comment>
<dbReference type="EMBL" id="JARKIE010000027">
    <property type="protein sequence ID" value="KAJ7698055.1"/>
    <property type="molecule type" value="Genomic_DNA"/>
</dbReference>
<evidence type="ECO:0000313" key="2">
    <source>
        <dbReference type="Proteomes" id="UP001221757"/>
    </source>
</evidence>
<gene>
    <name evidence="1" type="ORF">B0H17DRAFT_927853</name>
</gene>
<protein>
    <submittedName>
        <fullName evidence="1">Uncharacterized protein</fullName>
    </submittedName>
</protein>
<name>A0AAD7DU22_MYCRO</name>